<feature type="transmembrane region" description="Helical" evidence="1">
    <location>
        <begin position="6"/>
        <end position="26"/>
    </location>
</feature>
<evidence type="ECO:0000256" key="1">
    <source>
        <dbReference type="SAM" id="Phobius"/>
    </source>
</evidence>
<keyword evidence="1" id="KW-0472">Membrane</keyword>
<accession>A0ABS8NDJ9</accession>
<organism evidence="2 3">
    <name type="scientific">Rhodopirellula halodulae</name>
    <dbReference type="NCBI Taxonomy" id="2894198"/>
    <lineage>
        <taxon>Bacteria</taxon>
        <taxon>Pseudomonadati</taxon>
        <taxon>Planctomycetota</taxon>
        <taxon>Planctomycetia</taxon>
        <taxon>Pirellulales</taxon>
        <taxon>Pirellulaceae</taxon>
        <taxon>Rhodopirellula</taxon>
    </lineage>
</organism>
<dbReference type="Proteomes" id="UP001430306">
    <property type="component" value="Unassembled WGS sequence"/>
</dbReference>
<proteinExistence type="predicted"/>
<comment type="caution">
    <text evidence="2">The sequence shown here is derived from an EMBL/GenBank/DDBJ whole genome shotgun (WGS) entry which is preliminary data.</text>
</comment>
<name>A0ABS8NDJ9_9BACT</name>
<dbReference type="InterPro" id="IPR002110">
    <property type="entry name" value="Ankyrin_rpt"/>
</dbReference>
<evidence type="ECO:0000313" key="2">
    <source>
        <dbReference type="EMBL" id="MCC9641613.1"/>
    </source>
</evidence>
<evidence type="ECO:0000313" key="3">
    <source>
        <dbReference type="Proteomes" id="UP001430306"/>
    </source>
</evidence>
<dbReference type="InterPro" id="IPR036770">
    <property type="entry name" value="Ankyrin_rpt-contain_sf"/>
</dbReference>
<keyword evidence="3" id="KW-1185">Reference proteome</keyword>
<dbReference type="Gene3D" id="1.25.40.20">
    <property type="entry name" value="Ankyrin repeat-containing domain"/>
    <property type="match status" value="1"/>
</dbReference>
<reference evidence="2" key="1">
    <citation type="submission" date="2021-11" db="EMBL/GenBank/DDBJ databases">
        <title>Genome sequence.</title>
        <authorList>
            <person name="Sun Q."/>
        </authorList>
    </citation>
    <scope>NUCLEOTIDE SEQUENCE</scope>
    <source>
        <strain evidence="2">JC740</strain>
    </source>
</reference>
<keyword evidence="1" id="KW-1133">Transmembrane helix</keyword>
<keyword evidence="1" id="KW-0812">Transmembrane</keyword>
<protein>
    <submittedName>
        <fullName evidence="2">Ankyrin repeat domain-containing protein</fullName>
    </submittedName>
</protein>
<dbReference type="Pfam" id="PF00023">
    <property type="entry name" value="Ank"/>
    <property type="match status" value="1"/>
</dbReference>
<dbReference type="EMBL" id="JAJKFW010000007">
    <property type="protein sequence ID" value="MCC9641613.1"/>
    <property type="molecule type" value="Genomic_DNA"/>
</dbReference>
<gene>
    <name evidence="2" type="ORF">LOC71_04955</name>
</gene>
<dbReference type="RefSeq" id="WP_230271905.1">
    <property type="nucleotide sequence ID" value="NZ_JAJKFW010000007.1"/>
</dbReference>
<sequence>MPFRLRTILSVVTVIAVALMLTMNWLRRPVTGRTLDGQKFQLAGHDALIHCVMTNDATALRRLLAMDSYELDRVGDPGDWTLLQHALHPGCVETTELLLDNGANPNLAGNGTPHPLELARRNGHPDLIAVLSQFGATEPATTTFDPDGG</sequence>
<dbReference type="SUPFAM" id="SSF48403">
    <property type="entry name" value="Ankyrin repeat"/>
    <property type="match status" value="1"/>
</dbReference>